<dbReference type="EMBL" id="CP094534">
    <property type="protein sequence ID" value="UOE34982.1"/>
    <property type="molecule type" value="Genomic_DNA"/>
</dbReference>
<evidence type="ECO:0000313" key="1">
    <source>
        <dbReference type="EMBL" id="UOE34982.1"/>
    </source>
</evidence>
<dbReference type="RefSeq" id="WP_243516395.1">
    <property type="nucleotide sequence ID" value="NZ_CP094534.1"/>
</dbReference>
<gene>
    <name evidence="1" type="ORF">MTP16_04855</name>
</gene>
<keyword evidence="2" id="KW-1185">Reference proteome</keyword>
<sequence>MLPTTSQLLRYLRLPAARQDHTVRQALVYAVWRSGSAEDAHALLAEYFRQPAEARPDCLLPVFERHGDDAMARALFAASCSNGDLLPDAPAETLGVLARLGHPDIKPLLVRYAFEPSGYDLAKHAALGLLHVDCWDLEQPIRAAIEATYGKNLFPEFLPALVCKLPDRTQMLARLYASGTEYCSTDCNAGILLGFSLCGTEGAPYFQQALLSPAWEAHSSGSGTRWYAYQGMQNLGLTFRQLYADIRGLADPTKRGFPVRVLLALLALKVGPHSWAEHPAEPFVELYPALFGWETDDSRNNLLDLAAVAGLEDEADQLEKLMVLRLNEEVLLRNYIS</sequence>
<proteinExistence type="predicted"/>
<protein>
    <recommendedName>
        <fullName evidence="3">HEAT repeat domain-containing protein</fullName>
    </recommendedName>
</protein>
<dbReference type="Proteomes" id="UP000831390">
    <property type="component" value="Chromosome"/>
</dbReference>
<reference evidence="1 2" key="1">
    <citation type="submission" date="2022-03" db="EMBL/GenBank/DDBJ databases">
        <title>Hymenobactersp. isolated from the air.</title>
        <authorList>
            <person name="Won M."/>
            <person name="Kwon S.-W."/>
        </authorList>
    </citation>
    <scope>NUCLEOTIDE SEQUENCE [LARGE SCALE GENOMIC DNA]</scope>
    <source>
        <strain evidence="1 2">KACC 22596</strain>
    </source>
</reference>
<evidence type="ECO:0000313" key="2">
    <source>
        <dbReference type="Proteomes" id="UP000831390"/>
    </source>
</evidence>
<accession>A0ABY4B9M0</accession>
<name>A0ABY4B9M0_9BACT</name>
<organism evidence="1 2">
    <name type="scientific">Hymenobacter monticola</name>
    <dbReference type="NCBI Taxonomy" id="1705399"/>
    <lineage>
        <taxon>Bacteria</taxon>
        <taxon>Pseudomonadati</taxon>
        <taxon>Bacteroidota</taxon>
        <taxon>Cytophagia</taxon>
        <taxon>Cytophagales</taxon>
        <taxon>Hymenobacteraceae</taxon>
        <taxon>Hymenobacter</taxon>
    </lineage>
</organism>
<evidence type="ECO:0008006" key="3">
    <source>
        <dbReference type="Google" id="ProtNLM"/>
    </source>
</evidence>